<accession>A0A9N9DF79</accession>
<dbReference type="Proteomes" id="UP000789342">
    <property type="component" value="Unassembled WGS sequence"/>
</dbReference>
<dbReference type="OrthoDB" id="2396748at2759"/>
<feature type="coiled-coil region" evidence="1">
    <location>
        <begin position="391"/>
        <end position="418"/>
    </location>
</feature>
<feature type="compositionally biased region" description="Polar residues" evidence="2">
    <location>
        <begin position="45"/>
        <end position="65"/>
    </location>
</feature>
<comment type="caution">
    <text evidence="3">The sequence shown here is derived from an EMBL/GenBank/DDBJ whole genome shotgun (WGS) entry which is preliminary data.</text>
</comment>
<feature type="compositionally biased region" description="Low complexity" evidence="2">
    <location>
        <begin position="277"/>
        <end position="288"/>
    </location>
</feature>
<proteinExistence type="predicted"/>
<protein>
    <submittedName>
        <fullName evidence="3">1579_t:CDS:1</fullName>
    </submittedName>
</protein>
<organism evidence="3 4">
    <name type="scientific">Acaulospora morrowiae</name>
    <dbReference type="NCBI Taxonomy" id="94023"/>
    <lineage>
        <taxon>Eukaryota</taxon>
        <taxon>Fungi</taxon>
        <taxon>Fungi incertae sedis</taxon>
        <taxon>Mucoromycota</taxon>
        <taxon>Glomeromycotina</taxon>
        <taxon>Glomeromycetes</taxon>
        <taxon>Diversisporales</taxon>
        <taxon>Acaulosporaceae</taxon>
        <taxon>Acaulospora</taxon>
    </lineage>
</organism>
<dbReference type="AlphaFoldDB" id="A0A9N9DF79"/>
<feature type="region of interest" description="Disordered" evidence="2">
    <location>
        <begin position="38"/>
        <end position="65"/>
    </location>
</feature>
<gene>
    <name evidence="3" type="ORF">AMORRO_LOCUS9438</name>
</gene>
<evidence type="ECO:0000313" key="3">
    <source>
        <dbReference type="EMBL" id="CAG8639140.1"/>
    </source>
</evidence>
<feature type="region of interest" description="Disordered" evidence="2">
    <location>
        <begin position="271"/>
        <end position="292"/>
    </location>
</feature>
<name>A0A9N9DF79_9GLOM</name>
<keyword evidence="4" id="KW-1185">Reference proteome</keyword>
<evidence type="ECO:0000256" key="2">
    <source>
        <dbReference type="SAM" id="MobiDB-lite"/>
    </source>
</evidence>
<sequence>MANEGGDSQLPEKYHERALARRRGIHRTEFRNFTIVVPDQDESESSPLATPKNFENQTLNCEDTSNFGEDNSLVLEIEFENRKRLKTLDINDNVVMSPRESNITTLESAITAISNTEPNNTGQIAEIINDTPMLIDSPAISLKPAFGDAIRSSRTLAHNEFSIISPGKTARTSSVDFVDDNFDESDAMKTVNENDNVGTKNSDHIHPGYENKNNKCHSITQVYLGKQVLSTKPNLDTPKSWSNKIISRTSTRTNSQTNITLSNTTMSICDNDEQQFDDTNNNQSSSDNYESEGSIIMANVNEKSKVRSLKNKRNVKIVRNEEQNGITAAKSNEIKIINDVIKDTISEFLKDQNEGESLYGKEILNFKKEVESRILKQSDLVNEQITMRSSLRKARSRINQLNKEITCLQHKREKIDEDLSIERKAFKTYEQNRKKLEQIHGFLSDMEILRESVMSKDISREDDEVLDGFEGLLTSTTFKCCDVSYSVGAFDTIGRVPLNKEGNLATISQFNTLLEACEHIIRQSSNGG</sequence>
<evidence type="ECO:0000256" key="1">
    <source>
        <dbReference type="SAM" id="Coils"/>
    </source>
</evidence>
<evidence type="ECO:0000313" key="4">
    <source>
        <dbReference type="Proteomes" id="UP000789342"/>
    </source>
</evidence>
<keyword evidence="1" id="KW-0175">Coiled coil</keyword>
<reference evidence="3" key="1">
    <citation type="submission" date="2021-06" db="EMBL/GenBank/DDBJ databases">
        <authorList>
            <person name="Kallberg Y."/>
            <person name="Tangrot J."/>
            <person name="Rosling A."/>
        </authorList>
    </citation>
    <scope>NUCLEOTIDE SEQUENCE</scope>
    <source>
        <strain evidence="3">CL551</strain>
    </source>
</reference>
<dbReference type="EMBL" id="CAJVPV010009191">
    <property type="protein sequence ID" value="CAG8639140.1"/>
    <property type="molecule type" value="Genomic_DNA"/>
</dbReference>